<evidence type="ECO:0000313" key="3">
    <source>
        <dbReference type="Proteomes" id="UP000190750"/>
    </source>
</evidence>
<dbReference type="STRING" id="28066.RF819_11150"/>
<keyword evidence="3" id="KW-1185">Reference proteome</keyword>
<feature type="compositionally biased region" description="Polar residues" evidence="1">
    <location>
        <begin position="215"/>
        <end position="227"/>
    </location>
</feature>
<sequence length="245" mass="25619">MDAFHMALAGAPTPAGTCWPGFAPAGEVLGAWVAPAGRGWPGGHSLSFASPKERKQRKSEPAVCVPALRFGQPAVLASGRGALELATLKQSRSLISLKLCSSAQTEGRRAAQSARLVAQRATLPSAQTPWLSDTARAKQSAATLAAVEAGLSSAGAGGKRAGDCLSEASSSQTPPDTSSARHRAAARTSARLFFGYFHLAKQKKVTRPPGRDPANGNQPTSLRQQNHATCRHMACIQQQPIHQGR</sequence>
<accession>A0A1T1AT75</accession>
<feature type="region of interest" description="Disordered" evidence="1">
    <location>
        <begin position="202"/>
        <end position="227"/>
    </location>
</feature>
<reference evidence="2 3" key="1">
    <citation type="submission" date="2017-01" db="EMBL/GenBank/DDBJ databases">
        <title>Genome sequencing of Rhodoferax fermentans JCM 7819.</title>
        <authorList>
            <person name="Kim Y.J."/>
            <person name="Farh M.E.-A."/>
            <person name="Yang D.-C."/>
        </authorList>
    </citation>
    <scope>NUCLEOTIDE SEQUENCE [LARGE SCALE GENOMIC DNA]</scope>
    <source>
        <strain evidence="2 3">JCM 7819</strain>
    </source>
</reference>
<protein>
    <submittedName>
        <fullName evidence="2">Uncharacterized protein</fullName>
    </submittedName>
</protein>
<feature type="region of interest" description="Disordered" evidence="1">
    <location>
        <begin position="158"/>
        <end position="185"/>
    </location>
</feature>
<comment type="caution">
    <text evidence="2">The sequence shown here is derived from an EMBL/GenBank/DDBJ whole genome shotgun (WGS) entry which is preliminary data.</text>
</comment>
<evidence type="ECO:0000256" key="1">
    <source>
        <dbReference type="SAM" id="MobiDB-lite"/>
    </source>
</evidence>
<proteinExistence type="predicted"/>
<organism evidence="2 3">
    <name type="scientific">Rhodoferax fermentans</name>
    <dbReference type="NCBI Taxonomy" id="28066"/>
    <lineage>
        <taxon>Bacteria</taxon>
        <taxon>Pseudomonadati</taxon>
        <taxon>Pseudomonadota</taxon>
        <taxon>Betaproteobacteria</taxon>
        <taxon>Burkholderiales</taxon>
        <taxon>Comamonadaceae</taxon>
        <taxon>Rhodoferax</taxon>
    </lineage>
</organism>
<gene>
    <name evidence="2" type="ORF">RF819_11150</name>
</gene>
<dbReference type="Proteomes" id="UP000190750">
    <property type="component" value="Unassembled WGS sequence"/>
</dbReference>
<dbReference type="AlphaFoldDB" id="A0A1T1AT75"/>
<name>A0A1T1AT75_RHOFE</name>
<feature type="compositionally biased region" description="Polar residues" evidence="1">
    <location>
        <begin position="167"/>
        <end position="176"/>
    </location>
</feature>
<dbReference type="EMBL" id="MTJN01000002">
    <property type="protein sequence ID" value="OOV07213.1"/>
    <property type="molecule type" value="Genomic_DNA"/>
</dbReference>
<evidence type="ECO:0000313" key="2">
    <source>
        <dbReference type="EMBL" id="OOV07213.1"/>
    </source>
</evidence>